<organism evidence="6 7">
    <name type="scientific">Methylocystis bryophila</name>
    <dbReference type="NCBI Taxonomy" id="655015"/>
    <lineage>
        <taxon>Bacteria</taxon>
        <taxon>Pseudomonadati</taxon>
        <taxon>Pseudomonadota</taxon>
        <taxon>Alphaproteobacteria</taxon>
        <taxon>Hyphomicrobiales</taxon>
        <taxon>Methylocystaceae</taxon>
        <taxon>Methylocystis</taxon>
    </lineage>
</organism>
<feature type="binding site" evidence="5">
    <location>
        <position position="92"/>
    </location>
    <ligand>
        <name>Zn(2+)</name>
        <dbReference type="ChEBI" id="CHEBI:29105"/>
    </ligand>
</feature>
<dbReference type="InterPro" id="IPR000688">
    <property type="entry name" value="HypA/HybF"/>
</dbReference>
<protein>
    <recommendedName>
        <fullName evidence="5">Hydrogenase maturation factor HypA</fullName>
    </recommendedName>
</protein>
<dbReference type="RefSeq" id="WP_085771975.1">
    <property type="nucleotide sequence ID" value="NZ_AP027149.1"/>
</dbReference>
<dbReference type="PROSITE" id="PS01249">
    <property type="entry name" value="HYPA"/>
    <property type="match status" value="1"/>
</dbReference>
<keyword evidence="2 5" id="KW-0533">Nickel</keyword>
<dbReference type="Gene3D" id="3.30.2320.80">
    <property type="match status" value="1"/>
</dbReference>
<keyword evidence="7" id="KW-1185">Reference proteome</keyword>
<dbReference type="KEGG" id="mbry:B1812_13055"/>
<evidence type="ECO:0000256" key="5">
    <source>
        <dbReference type="HAMAP-Rule" id="MF_00213"/>
    </source>
</evidence>
<name>A0A1W6MWA0_9HYPH</name>
<feature type="binding site" evidence="5">
    <location>
        <position position="89"/>
    </location>
    <ligand>
        <name>Zn(2+)</name>
        <dbReference type="ChEBI" id="CHEBI:29105"/>
    </ligand>
</feature>
<gene>
    <name evidence="5" type="primary">hypA</name>
    <name evidence="6" type="ORF">B1812_13055</name>
</gene>
<dbReference type="STRING" id="655015.B1812_13055"/>
<dbReference type="InterPro" id="IPR020538">
    <property type="entry name" value="Hydgase_Ni_incorp_HypA/HybF_CS"/>
</dbReference>
<dbReference type="PANTHER" id="PTHR34535">
    <property type="entry name" value="HYDROGENASE MATURATION FACTOR HYPA"/>
    <property type="match status" value="1"/>
</dbReference>
<proteinExistence type="inferred from homology"/>
<dbReference type="GO" id="GO:0051604">
    <property type="term" value="P:protein maturation"/>
    <property type="evidence" value="ECO:0007669"/>
    <property type="project" value="InterPro"/>
</dbReference>
<dbReference type="GO" id="GO:0016151">
    <property type="term" value="F:nickel cation binding"/>
    <property type="evidence" value="ECO:0007669"/>
    <property type="project" value="UniProtKB-UniRule"/>
</dbReference>
<evidence type="ECO:0000256" key="4">
    <source>
        <dbReference type="ARBA" id="ARBA00022833"/>
    </source>
</evidence>
<evidence type="ECO:0000313" key="6">
    <source>
        <dbReference type="EMBL" id="ARN81857.1"/>
    </source>
</evidence>
<dbReference type="OrthoDB" id="288014at2"/>
<feature type="binding site" evidence="5">
    <location>
        <position position="76"/>
    </location>
    <ligand>
        <name>Zn(2+)</name>
        <dbReference type="ChEBI" id="CHEBI:29105"/>
    </ligand>
</feature>
<feature type="binding site" evidence="5">
    <location>
        <position position="2"/>
    </location>
    <ligand>
        <name>Ni(2+)</name>
        <dbReference type="ChEBI" id="CHEBI:49786"/>
    </ligand>
</feature>
<evidence type="ECO:0000256" key="1">
    <source>
        <dbReference type="ARBA" id="ARBA00010748"/>
    </source>
</evidence>
<comment type="similarity">
    <text evidence="1 5">Belongs to the HypA/HybF family.</text>
</comment>
<dbReference type="GO" id="GO:0016530">
    <property type="term" value="F:metallochaperone activity"/>
    <property type="evidence" value="ECO:0007669"/>
    <property type="project" value="UniProtKB-ARBA"/>
</dbReference>
<dbReference type="HAMAP" id="MF_00213">
    <property type="entry name" value="HypA_HybF"/>
    <property type="match status" value="1"/>
</dbReference>
<evidence type="ECO:0000256" key="3">
    <source>
        <dbReference type="ARBA" id="ARBA00022723"/>
    </source>
</evidence>
<dbReference type="Proteomes" id="UP000193978">
    <property type="component" value="Chromosome"/>
</dbReference>
<dbReference type="NCBIfam" id="TIGR00100">
    <property type="entry name" value="hypA"/>
    <property type="match status" value="1"/>
</dbReference>
<reference evidence="6 7" key="1">
    <citation type="submission" date="2017-02" db="EMBL/GenBank/DDBJ databases">
        <authorList>
            <person name="Peterson S.W."/>
        </authorList>
    </citation>
    <scope>NUCLEOTIDE SEQUENCE [LARGE SCALE GENOMIC DNA]</scope>
    <source>
        <strain evidence="6 7">S285</strain>
    </source>
</reference>
<dbReference type="GO" id="GO:0008270">
    <property type="term" value="F:zinc ion binding"/>
    <property type="evidence" value="ECO:0007669"/>
    <property type="project" value="UniProtKB-UniRule"/>
</dbReference>
<dbReference type="EMBL" id="CP019948">
    <property type="protein sequence ID" value="ARN81857.1"/>
    <property type="molecule type" value="Genomic_DNA"/>
</dbReference>
<dbReference type="PANTHER" id="PTHR34535:SF3">
    <property type="entry name" value="HYDROGENASE MATURATION FACTOR HYPA"/>
    <property type="match status" value="1"/>
</dbReference>
<feature type="binding site" evidence="5">
    <location>
        <position position="73"/>
    </location>
    <ligand>
        <name>Zn(2+)</name>
        <dbReference type="ChEBI" id="CHEBI:29105"/>
    </ligand>
</feature>
<comment type="function">
    <text evidence="5">Involved in the maturation of [NiFe] hydrogenases. Required for nickel insertion into the metal center of the hydrogenase.</text>
</comment>
<dbReference type="Pfam" id="PF01155">
    <property type="entry name" value="HypA"/>
    <property type="match status" value="1"/>
</dbReference>
<dbReference type="AlphaFoldDB" id="A0A1W6MWA0"/>
<dbReference type="FunFam" id="3.30.2320.80:FF:000001">
    <property type="entry name" value="Hydrogenase maturation factor HypA"/>
    <property type="match status" value="1"/>
</dbReference>
<keyword evidence="3 5" id="KW-0479">Metal-binding</keyword>
<accession>A0A1W6MWA0</accession>
<sequence>MHELALTESLVELIENESRNRGFSRVRVVRLELGALGGVDGEAMRFCFDAVAKGTLVEGAELDICVTPGEGWCLDCAKTVEMSERFGACPECGRYHVQVAAGDDLRLKELEVE</sequence>
<evidence type="ECO:0000313" key="7">
    <source>
        <dbReference type="Proteomes" id="UP000193978"/>
    </source>
</evidence>
<dbReference type="PIRSF" id="PIRSF004761">
    <property type="entry name" value="Hydrgn_mat_HypA"/>
    <property type="match status" value="1"/>
</dbReference>
<evidence type="ECO:0000256" key="2">
    <source>
        <dbReference type="ARBA" id="ARBA00022596"/>
    </source>
</evidence>
<keyword evidence="4 5" id="KW-0862">Zinc</keyword>